<name>A0A7I4YZA2_HAECO</name>
<dbReference type="Proteomes" id="UP000025227">
    <property type="component" value="Unplaced"/>
</dbReference>
<feature type="signal peptide" evidence="1">
    <location>
        <begin position="1"/>
        <end position="19"/>
    </location>
</feature>
<accession>A0A7I4YZA2</accession>
<feature type="chain" id="PRO_5029736306" evidence="1">
    <location>
        <begin position="20"/>
        <end position="115"/>
    </location>
</feature>
<reference evidence="3" key="1">
    <citation type="submission" date="2020-12" db="UniProtKB">
        <authorList>
            <consortium name="WormBaseParasite"/>
        </authorList>
    </citation>
    <scope>IDENTIFICATION</scope>
    <source>
        <strain evidence="3">MHco3</strain>
    </source>
</reference>
<organism evidence="2 3">
    <name type="scientific">Haemonchus contortus</name>
    <name type="common">Barber pole worm</name>
    <dbReference type="NCBI Taxonomy" id="6289"/>
    <lineage>
        <taxon>Eukaryota</taxon>
        <taxon>Metazoa</taxon>
        <taxon>Ecdysozoa</taxon>
        <taxon>Nematoda</taxon>
        <taxon>Chromadorea</taxon>
        <taxon>Rhabditida</taxon>
        <taxon>Rhabditina</taxon>
        <taxon>Rhabditomorpha</taxon>
        <taxon>Strongyloidea</taxon>
        <taxon>Trichostrongylidae</taxon>
        <taxon>Haemonchus</taxon>
    </lineage>
</organism>
<dbReference type="OMA" id="QTTKGCN"/>
<protein>
    <submittedName>
        <fullName evidence="3">Uncharacterized protein</fullName>
    </submittedName>
</protein>
<dbReference type="OrthoDB" id="5839670at2759"/>
<keyword evidence="2" id="KW-1185">Reference proteome</keyword>
<sequence length="115" mass="12550">MRRLMLSIFIFALIGSSDALQCNIMNTIQGVVSQTCPAHITSCMKFVCKMRGYEQIFKGCNDPANPPVACQTLQANCQAQGGTGQCYTCNYEFCNSSASITMLSSFIAATTYLFL</sequence>
<proteinExistence type="predicted"/>
<dbReference type="WBParaSite" id="HCON_00151690-00001">
    <property type="protein sequence ID" value="HCON_00151690-00001"/>
    <property type="gene ID" value="HCON_00151690"/>
</dbReference>
<evidence type="ECO:0000256" key="1">
    <source>
        <dbReference type="SAM" id="SignalP"/>
    </source>
</evidence>
<dbReference type="AlphaFoldDB" id="A0A7I4YZA2"/>
<keyword evidence="1" id="KW-0732">Signal</keyword>
<evidence type="ECO:0000313" key="2">
    <source>
        <dbReference type="Proteomes" id="UP000025227"/>
    </source>
</evidence>
<evidence type="ECO:0000313" key="3">
    <source>
        <dbReference type="WBParaSite" id="HCON_00151690-00001"/>
    </source>
</evidence>